<protein>
    <submittedName>
        <fullName evidence="2">Uncharacterized protein</fullName>
    </submittedName>
</protein>
<evidence type="ECO:0000256" key="1">
    <source>
        <dbReference type="SAM" id="MobiDB-lite"/>
    </source>
</evidence>
<feature type="region of interest" description="Disordered" evidence="1">
    <location>
        <begin position="146"/>
        <end position="167"/>
    </location>
</feature>
<reference evidence="2 3" key="1">
    <citation type="submission" date="2018-04" db="EMBL/GenBank/DDBJ databases">
        <authorList>
            <person name="Zhang X."/>
            <person name="Yuan J."/>
            <person name="Li F."/>
            <person name="Xiang J."/>
        </authorList>
    </citation>
    <scope>NUCLEOTIDE SEQUENCE [LARGE SCALE GENOMIC DNA]</scope>
    <source>
        <tissue evidence="2">Muscle</tissue>
    </source>
</reference>
<dbReference type="EMBL" id="QCYY01001507">
    <property type="protein sequence ID" value="ROT77591.1"/>
    <property type="molecule type" value="Genomic_DNA"/>
</dbReference>
<dbReference type="GO" id="GO:0005246">
    <property type="term" value="F:calcium channel regulator activity"/>
    <property type="evidence" value="ECO:0007669"/>
    <property type="project" value="TreeGrafter"/>
</dbReference>
<dbReference type="InterPro" id="IPR051641">
    <property type="entry name" value="RGK_GTP-binding_reg"/>
</dbReference>
<name>A0A3R7QFX8_PENVA</name>
<feature type="region of interest" description="Disordered" evidence="1">
    <location>
        <begin position="267"/>
        <end position="317"/>
    </location>
</feature>
<keyword evidence="3" id="KW-1185">Reference proteome</keyword>
<feature type="region of interest" description="Disordered" evidence="1">
    <location>
        <begin position="556"/>
        <end position="655"/>
    </location>
</feature>
<evidence type="ECO:0000313" key="2">
    <source>
        <dbReference type="EMBL" id="ROT77591.1"/>
    </source>
</evidence>
<feature type="compositionally biased region" description="Low complexity" evidence="1">
    <location>
        <begin position="421"/>
        <end position="432"/>
    </location>
</feature>
<dbReference type="STRING" id="6689.A0A3R7QFX8"/>
<feature type="region of interest" description="Disordered" evidence="1">
    <location>
        <begin position="1"/>
        <end position="131"/>
    </location>
</feature>
<feature type="compositionally biased region" description="Basic residues" evidence="1">
    <location>
        <begin position="588"/>
        <end position="597"/>
    </location>
</feature>
<dbReference type="OrthoDB" id="5239715at2759"/>
<organism evidence="2 3">
    <name type="scientific">Penaeus vannamei</name>
    <name type="common">Whiteleg shrimp</name>
    <name type="synonym">Litopenaeus vannamei</name>
    <dbReference type="NCBI Taxonomy" id="6689"/>
    <lineage>
        <taxon>Eukaryota</taxon>
        <taxon>Metazoa</taxon>
        <taxon>Ecdysozoa</taxon>
        <taxon>Arthropoda</taxon>
        <taxon>Crustacea</taxon>
        <taxon>Multicrustacea</taxon>
        <taxon>Malacostraca</taxon>
        <taxon>Eumalacostraca</taxon>
        <taxon>Eucarida</taxon>
        <taxon>Decapoda</taxon>
        <taxon>Dendrobranchiata</taxon>
        <taxon>Penaeoidea</taxon>
        <taxon>Penaeidae</taxon>
        <taxon>Penaeus</taxon>
    </lineage>
</organism>
<feature type="compositionally biased region" description="Pro residues" evidence="1">
    <location>
        <begin position="603"/>
        <end position="631"/>
    </location>
</feature>
<accession>A0A3R7QFX8</accession>
<reference evidence="2 3" key="2">
    <citation type="submission" date="2019-01" db="EMBL/GenBank/DDBJ databases">
        <title>The decoding of complex shrimp genome reveals the adaptation for benthos swimmer, frequently molting mechanism and breeding impact on genome.</title>
        <authorList>
            <person name="Sun Y."/>
            <person name="Gao Y."/>
            <person name="Yu Y."/>
        </authorList>
    </citation>
    <scope>NUCLEOTIDE SEQUENCE [LARGE SCALE GENOMIC DNA]</scope>
    <source>
        <tissue evidence="2">Muscle</tissue>
    </source>
</reference>
<feature type="compositionally biased region" description="Low complexity" evidence="1">
    <location>
        <begin position="637"/>
        <end position="649"/>
    </location>
</feature>
<dbReference type="GO" id="GO:0005525">
    <property type="term" value="F:GTP binding"/>
    <property type="evidence" value="ECO:0007669"/>
    <property type="project" value="TreeGrafter"/>
</dbReference>
<comment type="caution">
    <text evidence="2">The sequence shown here is derived from an EMBL/GenBank/DDBJ whole genome shotgun (WGS) entry which is preliminary data.</text>
</comment>
<dbReference type="Proteomes" id="UP000283509">
    <property type="component" value="Unassembled WGS sequence"/>
</dbReference>
<feature type="compositionally biased region" description="Low complexity" evidence="1">
    <location>
        <begin position="28"/>
        <end position="37"/>
    </location>
</feature>
<feature type="compositionally biased region" description="Low complexity" evidence="1">
    <location>
        <begin position="267"/>
        <end position="282"/>
    </location>
</feature>
<dbReference type="PANTHER" id="PTHR45775:SF6">
    <property type="entry name" value="RAD, GEM_KIR FAMILY MEMBER 2, ISOFORM C"/>
    <property type="match status" value="1"/>
</dbReference>
<dbReference type="AlphaFoldDB" id="A0A3R7QFX8"/>
<sequence>MMTLEQEREDPKGAAGGETSHPDPRPGPQSFQPSQPSHHARLTNPRVPSSLMKPGQNPRRPRTPVRQHQVDSPSSAPEVRPSSLQGQQQQQIPFPSLAEKRPLNQSKKNFLAQIAVPGQGPARSAQEQAHRTVLCQGRKKSLGSIFTPKVTGDATGRRGSETGLGQKLKKMACEVVVPPLPPPPDPRVQARVPPQPVSLESIESVNLMDLSSDTEKDFDGVLLEHKPLSDAAPCVMNMELSAISAPCRVTCSPLASPLWAANTVSSTLTASTSSSSTAVPSRSSRRKSSTLLSPVPVGVSTKGTLSSTDAAPFTEPPAADMSLVGPLNTADTVPLLCPSASTDSTQTEEEFSTSIMPDISLIKRSSLITSHTTASGASISPSVTLPPPAISAALPSGEPLESFLPPVPSAVESPAQCPGDASAKPSIASPAPLSTPDLRIDIFEADYPSDGWLPGGADGAMEVGSPPAASAGFPAITPEDLTPAELHEFDMKYGSPHHAHSRSIKSLARPTLLALPPEKPRFVALPFNGDEDEDDDYYRLRHFSITGRRIVNRGDSFKSRRTRSNTSVASDASSTTASAWLRGTHTPHTYHHIHRPHNTCTPTPQPQYTPTPATHPTPPHTPPTHPPPTPPTHHTTHTTTHPHNTNTIPRSYILS</sequence>
<feature type="region of interest" description="Disordered" evidence="1">
    <location>
        <begin position="401"/>
        <end position="432"/>
    </location>
</feature>
<dbReference type="GO" id="GO:0005886">
    <property type="term" value="C:plasma membrane"/>
    <property type="evidence" value="ECO:0007669"/>
    <property type="project" value="TreeGrafter"/>
</dbReference>
<feature type="compositionally biased region" description="Low complexity" evidence="1">
    <location>
        <begin position="564"/>
        <end position="579"/>
    </location>
</feature>
<dbReference type="PANTHER" id="PTHR45775">
    <property type="entry name" value="RAD, GEM/KIR FAMILY MEMBER 2, ISOFORM C"/>
    <property type="match status" value="1"/>
</dbReference>
<feature type="compositionally biased region" description="Basic and acidic residues" evidence="1">
    <location>
        <begin position="1"/>
        <end position="12"/>
    </location>
</feature>
<evidence type="ECO:0000313" key="3">
    <source>
        <dbReference type="Proteomes" id="UP000283509"/>
    </source>
</evidence>
<gene>
    <name evidence="2" type="ORF">C7M84_003745</name>
</gene>
<proteinExistence type="predicted"/>